<proteinExistence type="inferred from homology"/>
<keyword evidence="3" id="KW-0732">Signal</keyword>
<feature type="signal peptide" evidence="3">
    <location>
        <begin position="1"/>
        <end position="20"/>
    </location>
</feature>
<evidence type="ECO:0000313" key="5">
    <source>
        <dbReference type="EMBL" id="KAL1588712.1"/>
    </source>
</evidence>
<dbReference type="PROSITE" id="PS00122">
    <property type="entry name" value="CARBOXYLESTERASE_B_1"/>
    <property type="match status" value="1"/>
</dbReference>
<dbReference type="Gene3D" id="3.40.50.1820">
    <property type="entry name" value="alpha/beta hydrolase"/>
    <property type="match status" value="1"/>
</dbReference>
<dbReference type="SUPFAM" id="SSF53474">
    <property type="entry name" value="alpha/beta-Hydrolases"/>
    <property type="match status" value="1"/>
</dbReference>
<dbReference type="InterPro" id="IPR029058">
    <property type="entry name" value="AB_hydrolase_fold"/>
</dbReference>
<dbReference type="InterPro" id="IPR019826">
    <property type="entry name" value="Carboxylesterase_B_AS"/>
</dbReference>
<protein>
    <recommendedName>
        <fullName evidence="3">Carboxylic ester hydrolase</fullName>
        <ecNumber evidence="3">3.1.1.-</ecNumber>
    </recommendedName>
</protein>
<organism evidence="5 6">
    <name type="scientific">Cladosporium halotolerans</name>
    <dbReference type="NCBI Taxonomy" id="1052096"/>
    <lineage>
        <taxon>Eukaryota</taxon>
        <taxon>Fungi</taxon>
        <taxon>Dikarya</taxon>
        <taxon>Ascomycota</taxon>
        <taxon>Pezizomycotina</taxon>
        <taxon>Dothideomycetes</taxon>
        <taxon>Dothideomycetidae</taxon>
        <taxon>Cladosporiales</taxon>
        <taxon>Cladosporiaceae</taxon>
        <taxon>Cladosporium</taxon>
    </lineage>
</organism>
<dbReference type="InterPro" id="IPR050309">
    <property type="entry name" value="Type-B_Carboxylest/Lipase"/>
</dbReference>
<dbReference type="GeneID" id="96004153"/>
<dbReference type="RefSeq" id="XP_069231817.1">
    <property type="nucleotide sequence ID" value="XM_069371315.1"/>
</dbReference>
<evidence type="ECO:0000313" key="6">
    <source>
        <dbReference type="Proteomes" id="UP000803884"/>
    </source>
</evidence>
<sequence>MRLTSPILAALATSPSVVLAQTNGNSTGPIVDLGYAKYKGNASLAADYNTNVFYGVHYAQAPLGELRWRAPQNIEAHNDFSQNDVLNAESVGPMCVQGTPERRPPQLNTTEPIPVAGEEDCLRLDVYTPTEPESASLPVLLMIHGGGYTQGNSYRVPGEALVNASAGSMIYVSIQYRLGAFGFLSSSEIKEDGQANAGLLDQRSALEWVQRNIRAFGGDPARVTIWGGSAGGGSVTSQMIMYGGVSSPPFRAAIAEYPWWQPYHDNTILNSQYRDLLSASSCSNLQCLRSLNSSALQTASQQTYIDGYAAQPGYGYGYGDFYYGPSVDGDVLRDLPSNEFKQGHFTKVPFMTDREGYEGYGFSNQSLSTPSDLTTDLQTLFPAATPSFLDRLYQLYPATAYNSTFFRRSALFGDFIINCPTNYMSSALSDAGQPTYKLLFNAGSQLHAATGPFLQQSNDSPSVNNATLAQWMKEWFISFTTDLDPSARSFSSGPQKPAWPVYNAALGTEGGVPEFAVMSVNYTQAGVIGDLDVSAQCDFFHGASYTVRN</sequence>
<reference evidence="5 6" key="1">
    <citation type="journal article" date="2020" name="Microbiol. Resour. Announc.">
        <title>Draft Genome Sequence of a Cladosporium Species Isolated from the Mesophotic Ascidian Didemnum maculosum.</title>
        <authorList>
            <person name="Gioti A."/>
            <person name="Siaperas R."/>
            <person name="Nikolaivits E."/>
            <person name="Le Goff G."/>
            <person name="Ouazzani J."/>
            <person name="Kotoulas G."/>
            <person name="Topakas E."/>
        </authorList>
    </citation>
    <scope>NUCLEOTIDE SEQUENCE [LARGE SCALE GENOMIC DNA]</scope>
    <source>
        <strain evidence="5 6">TM138-S3</strain>
    </source>
</reference>
<evidence type="ECO:0000259" key="4">
    <source>
        <dbReference type="Pfam" id="PF00135"/>
    </source>
</evidence>
<evidence type="ECO:0000256" key="3">
    <source>
        <dbReference type="RuleBase" id="RU361235"/>
    </source>
</evidence>
<keyword evidence="6" id="KW-1185">Reference proteome</keyword>
<evidence type="ECO:0000256" key="1">
    <source>
        <dbReference type="ARBA" id="ARBA00005964"/>
    </source>
</evidence>
<gene>
    <name evidence="5" type="ORF">WHR41_02709</name>
</gene>
<dbReference type="InterPro" id="IPR002018">
    <property type="entry name" value="CarbesteraseB"/>
</dbReference>
<dbReference type="Pfam" id="PF00135">
    <property type="entry name" value="COesterase"/>
    <property type="match status" value="1"/>
</dbReference>
<comment type="caution">
    <text evidence="5">The sequence shown here is derived from an EMBL/GenBank/DDBJ whole genome shotgun (WGS) entry which is preliminary data.</text>
</comment>
<evidence type="ECO:0000256" key="2">
    <source>
        <dbReference type="ARBA" id="ARBA00022801"/>
    </source>
</evidence>
<feature type="chain" id="PRO_5044046240" description="Carboxylic ester hydrolase" evidence="3">
    <location>
        <begin position="21"/>
        <end position="549"/>
    </location>
</feature>
<dbReference type="EC" id="3.1.1.-" evidence="3"/>
<dbReference type="PANTHER" id="PTHR11559">
    <property type="entry name" value="CARBOXYLESTERASE"/>
    <property type="match status" value="1"/>
</dbReference>
<dbReference type="AlphaFoldDB" id="A0AB34KY53"/>
<dbReference type="GO" id="GO:0016787">
    <property type="term" value="F:hydrolase activity"/>
    <property type="evidence" value="ECO:0007669"/>
    <property type="project" value="UniProtKB-KW"/>
</dbReference>
<keyword evidence="2 3" id="KW-0378">Hydrolase</keyword>
<dbReference type="Proteomes" id="UP000803884">
    <property type="component" value="Unassembled WGS sequence"/>
</dbReference>
<comment type="similarity">
    <text evidence="1 3">Belongs to the type-B carboxylesterase/lipase family.</text>
</comment>
<accession>A0AB34KY53</accession>
<dbReference type="EMBL" id="JAAQHG020000006">
    <property type="protein sequence ID" value="KAL1588712.1"/>
    <property type="molecule type" value="Genomic_DNA"/>
</dbReference>
<name>A0AB34KY53_9PEZI</name>
<feature type="domain" description="Carboxylesterase type B" evidence="4">
    <location>
        <begin position="29"/>
        <end position="447"/>
    </location>
</feature>